<sequence>MSGRRRRSNIGRSTENARRVRAARDEESSTEREAHLTQARDRYRAERERERESSLEREVCRSRDRDRHTVQRDRESSVEHEARLSQLRDRYRAERERLESIEHEVRRNQDRDRHRIYRARESSARVTNSWVNKENSAMSYDPSISYKDDRIVSIGTMSVVCIHCLALKFKDESKGMCCLQGKVKLEEILSPPEPLHSLLTGHQKSKQFMRNIRRYNKAFQMTSFKSNQVVERGFMPTFETQGQVYHLAGSLLPLRPNDHKFLQIYEGAFLDPDTQASTRCSSVSQPIDRDFIRSLQDMLHSHNCYIQSFKTAIESVPADTLHFNVVIHANKVPVGEHRGRYNAPSTSEAAVVIAGQQFDKREEAKRGLPHVHLLVWTRYLKALALTLNIPSPTPFLFLDS</sequence>
<dbReference type="PANTHER" id="PTHR45786">
    <property type="entry name" value="DNA BINDING PROTEIN-LIKE"/>
    <property type="match status" value="1"/>
</dbReference>
<evidence type="ECO:0000256" key="1">
    <source>
        <dbReference type="SAM" id="MobiDB-lite"/>
    </source>
</evidence>
<dbReference type="AlphaFoldDB" id="A0AAU9U728"/>
<name>A0AAU9U728_EUPED</name>
<protein>
    <recommendedName>
        <fullName evidence="4">Helitron helicase-like domain-containing protein</fullName>
    </recommendedName>
</protein>
<keyword evidence="3" id="KW-1185">Reference proteome</keyword>
<evidence type="ECO:0000313" key="2">
    <source>
        <dbReference type="EMBL" id="CAH2094973.1"/>
    </source>
</evidence>
<dbReference type="EMBL" id="CAKOGL010000015">
    <property type="protein sequence ID" value="CAH2094973.1"/>
    <property type="molecule type" value="Genomic_DNA"/>
</dbReference>
<comment type="caution">
    <text evidence="2">The sequence shown here is derived from an EMBL/GenBank/DDBJ whole genome shotgun (WGS) entry which is preliminary data.</text>
</comment>
<evidence type="ECO:0000313" key="3">
    <source>
        <dbReference type="Proteomes" id="UP001153954"/>
    </source>
</evidence>
<feature type="compositionally biased region" description="Basic and acidic residues" evidence="1">
    <location>
        <begin position="15"/>
        <end position="81"/>
    </location>
</feature>
<proteinExistence type="predicted"/>
<evidence type="ECO:0008006" key="4">
    <source>
        <dbReference type="Google" id="ProtNLM"/>
    </source>
</evidence>
<dbReference type="PANTHER" id="PTHR45786:SF74">
    <property type="entry name" value="ATP-DEPENDENT DNA HELICASE"/>
    <property type="match status" value="1"/>
</dbReference>
<accession>A0AAU9U728</accession>
<reference evidence="2" key="1">
    <citation type="submission" date="2022-03" db="EMBL/GenBank/DDBJ databases">
        <authorList>
            <person name="Tunstrom K."/>
        </authorList>
    </citation>
    <scope>NUCLEOTIDE SEQUENCE</scope>
</reference>
<organism evidence="2 3">
    <name type="scientific">Euphydryas editha</name>
    <name type="common">Edith's checkerspot</name>
    <dbReference type="NCBI Taxonomy" id="104508"/>
    <lineage>
        <taxon>Eukaryota</taxon>
        <taxon>Metazoa</taxon>
        <taxon>Ecdysozoa</taxon>
        <taxon>Arthropoda</taxon>
        <taxon>Hexapoda</taxon>
        <taxon>Insecta</taxon>
        <taxon>Pterygota</taxon>
        <taxon>Neoptera</taxon>
        <taxon>Endopterygota</taxon>
        <taxon>Lepidoptera</taxon>
        <taxon>Glossata</taxon>
        <taxon>Ditrysia</taxon>
        <taxon>Papilionoidea</taxon>
        <taxon>Nymphalidae</taxon>
        <taxon>Nymphalinae</taxon>
        <taxon>Euphydryas</taxon>
    </lineage>
</organism>
<gene>
    <name evidence="2" type="ORF">EEDITHA_LOCUS10480</name>
</gene>
<dbReference type="Proteomes" id="UP001153954">
    <property type="component" value="Unassembled WGS sequence"/>
</dbReference>
<feature type="region of interest" description="Disordered" evidence="1">
    <location>
        <begin position="1"/>
        <end position="81"/>
    </location>
</feature>